<dbReference type="Gene3D" id="1.10.443.10">
    <property type="entry name" value="Intergrase catalytic core"/>
    <property type="match status" value="1"/>
</dbReference>
<feature type="domain" description="Tyr recombinase" evidence="4">
    <location>
        <begin position="249"/>
        <end position="425"/>
    </location>
</feature>
<evidence type="ECO:0008006" key="9">
    <source>
        <dbReference type="Google" id="ProtNLM"/>
    </source>
</evidence>
<dbReference type="InterPro" id="IPR025269">
    <property type="entry name" value="SAM-like_dom"/>
</dbReference>
<dbReference type="Gene3D" id="1.10.150.130">
    <property type="match status" value="1"/>
</dbReference>
<dbReference type="InterPro" id="IPR035386">
    <property type="entry name" value="Arm-DNA-bind_5"/>
</dbReference>
<dbReference type="Pfam" id="PF13102">
    <property type="entry name" value="Phage_int_SAM_5"/>
    <property type="match status" value="1"/>
</dbReference>
<dbReference type="Pfam" id="PF00589">
    <property type="entry name" value="Phage_integrase"/>
    <property type="match status" value="1"/>
</dbReference>
<dbReference type="OrthoDB" id="1094492at2"/>
<comment type="similarity">
    <text evidence="1">Belongs to the 'phage' integrase family.</text>
</comment>
<dbReference type="InterPro" id="IPR002104">
    <property type="entry name" value="Integrase_catalytic"/>
</dbReference>
<evidence type="ECO:0000256" key="1">
    <source>
        <dbReference type="ARBA" id="ARBA00008857"/>
    </source>
</evidence>
<dbReference type="InterPro" id="IPR050090">
    <property type="entry name" value="Tyrosine_recombinase_XerCD"/>
</dbReference>
<evidence type="ECO:0000256" key="2">
    <source>
        <dbReference type="ARBA" id="ARBA00023125"/>
    </source>
</evidence>
<evidence type="ECO:0000259" key="4">
    <source>
        <dbReference type="Pfam" id="PF00589"/>
    </source>
</evidence>
<sequence>MRITYKFSLNNKPRKNGTYDIFLRIVADRVSRRVKTGISVKLGEFNPHADRGNWISKNPERKAFNLTLLNLLRKAEDEHLDLNATGVATGTGLVERMTGNRPNGGWTLGSFADRIIAEVGTNSVGYERNVKSRLHSFVEFAGKDIPLTSINLDLLNRFKRKLQAEGMMGGTQKTYFARIKRMTLEAMKLELLDKDPFLHFDMPVEKPAPRLKLSDKQVAALESVDVEAPRTDTLGRTYSAGVWLFRAKWLYLFAYQMGGIRSRDVLQLRYSNIVGETGSERLEYQMSKTGEFMSTRLNKKARGIIELFKRPGTTTDSYLFGVLSDEADYASYVSYEQKKKMPRELAIQLYNDISSVQAEINGELKTLAKKAGIAERLTFHTARHSFADKARRMMKESKNISIDDIRQALGHTKLDTTQRYLDSFDREGLDSAMGAIFGED</sequence>
<name>A0A2K8YTN7_9BACT</name>
<dbReference type="Proteomes" id="UP000232883">
    <property type="component" value="Chromosome"/>
</dbReference>
<proteinExistence type="inferred from homology"/>
<feature type="domain" description="Arm DNA-binding" evidence="6">
    <location>
        <begin position="11"/>
        <end position="84"/>
    </location>
</feature>
<accession>A0A2K8YTN7</accession>
<dbReference type="AlphaFoldDB" id="A0A2K8YTN7"/>
<keyword evidence="3" id="KW-0233">DNA recombination</keyword>
<dbReference type="InterPro" id="IPR010998">
    <property type="entry name" value="Integrase_recombinase_N"/>
</dbReference>
<dbReference type="SUPFAM" id="SSF56349">
    <property type="entry name" value="DNA breaking-rejoining enzymes"/>
    <property type="match status" value="1"/>
</dbReference>
<keyword evidence="8" id="KW-1185">Reference proteome</keyword>
<keyword evidence="2" id="KW-0238">DNA-binding</keyword>
<dbReference type="GO" id="GO:0006310">
    <property type="term" value="P:DNA recombination"/>
    <property type="evidence" value="ECO:0007669"/>
    <property type="project" value="UniProtKB-KW"/>
</dbReference>
<evidence type="ECO:0000256" key="3">
    <source>
        <dbReference type="ARBA" id="ARBA00023172"/>
    </source>
</evidence>
<dbReference type="GO" id="GO:0015074">
    <property type="term" value="P:DNA integration"/>
    <property type="evidence" value="ECO:0007669"/>
    <property type="project" value="InterPro"/>
</dbReference>
<dbReference type="GO" id="GO:0003677">
    <property type="term" value="F:DNA binding"/>
    <property type="evidence" value="ECO:0007669"/>
    <property type="project" value="UniProtKB-KW"/>
</dbReference>
<dbReference type="Pfam" id="PF17293">
    <property type="entry name" value="Arm-DNA-bind_5"/>
    <property type="match status" value="1"/>
</dbReference>
<evidence type="ECO:0000259" key="6">
    <source>
        <dbReference type="Pfam" id="PF17293"/>
    </source>
</evidence>
<dbReference type="PANTHER" id="PTHR30349">
    <property type="entry name" value="PHAGE INTEGRASE-RELATED"/>
    <property type="match status" value="1"/>
</dbReference>
<dbReference type="InterPro" id="IPR013762">
    <property type="entry name" value="Integrase-like_cat_sf"/>
</dbReference>
<protein>
    <recommendedName>
        <fullName evidence="9">Tyr recombinase domain-containing protein</fullName>
    </recommendedName>
</protein>
<dbReference type="RefSeq" id="WP_100986413.1">
    <property type="nucleotide sequence ID" value="NZ_CP025096.1"/>
</dbReference>
<dbReference type="KEGG" id="spir:CWM47_03635"/>
<evidence type="ECO:0000259" key="5">
    <source>
        <dbReference type="Pfam" id="PF13102"/>
    </source>
</evidence>
<reference evidence="7 8" key="1">
    <citation type="submission" date="2017-11" db="EMBL/GenBank/DDBJ databases">
        <title>Taxonomic description and genome sequences of Spirosoma HA7 sp. nov., isolated from pollen microhabitat of Corylus avellana.</title>
        <authorList>
            <person name="Ambika Manirajan B."/>
            <person name="Suarez C."/>
            <person name="Ratering S."/>
            <person name="Geissler-Plaum R."/>
            <person name="Cardinale M."/>
            <person name="Sylvia S."/>
        </authorList>
    </citation>
    <scope>NUCLEOTIDE SEQUENCE [LARGE SCALE GENOMIC DNA]</scope>
    <source>
        <strain evidence="7 8">HA7</strain>
    </source>
</reference>
<organism evidence="7 8">
    <name type="scientific">Spirosoma pollinicola</name>
    <dbReference type="NCBI Taxonomy" id="2057025"/>
    <lineage>
        <taxon>Bacteria</taxon>
        <taxon>Pseudomonadati</taxon>
        <taxon>Bacteroidota</taxon>
        <taxon>Cytophagia</taxon>
        <taxon>Cytophagales</taxon>
        <taxon>Cytophagaceae</taxon>
        <taxon>Spirosoma</taxon>
    </lineage>
</organism>
<dbReference type="EMBL" id="CP025096">
    <property type="protein sequence ID" value="AUD00990.1"/>
    <property type="molecule type" value="Genomic_DNA"/>
</dbReference>
<dbReference type="InterPro" id="IPR011010">
    <property type="entry name" value="DNA_brk_join_enz"/>
</dbReference>
<gene>
    <name evidence="7" type="ORF">CWM47_03635</name>
</gene>
<evidence type="ECO:0000313" key="7">
    <source>
        <dbReference type="EMBL" id="AUD00990.1"/>
    </source>
</evidence>
<dbReference type="PANTHER" id="PTHR30349:SF64">
    <property type="entry name" value="PROPHAGE INTEGRASE INTD-RELATED"/>
    <property type="match status" value="1"/>
</dbReference>
<feature type="domain" description="Phage integrase SAM-like" evidence="5">
    <location>
        <begin position="110"/>
        <end position="199"/>
    </location>
</feature>
<evidence type="ECO:0000313" key="8">
    <source>
        <dbReference type="Proteomes" id="UP000232883"/>
    </source>
</evidence>